<comment type="subcellular location">
    <subcellularLocation>
        <location evidence="1">Cell envelope</location>
    </subcellularLocation>
    <subcellularLocation>
        <location evidence="2">Membrane</location>
    </subcellularLocation>
</comment>
<dbReference type="AlphaFoldDB" id="A0AB40C9S0"/>
<dbReference type="GO" id="GO:0016020">
    <property type="term" value="C:membrane"/>
    <property type="evidence" value="ECO:0007669"/>
    <property type="project" value="UniProtKB-SubCell"/>
</dbReference>
<dbReference type="Proteomes" id="UP001515500">
    <property type="component" value="Chromosome 2"/>
</dbReference>
<feature type="chain" id="PRO_5044297502" evidence="6">
    <location>
        <begin position="19"/>
        <end position="291"/>
    </location>
</feature>
<dbReference type="Pfam" id="PF00560">
    <property type="entry name" value="LRR_1"/>
    <property type="match status" value="2"/>
</dbReference>
<dbReference type="SUPFAM" id="SSF52058">
    <property type="entry name" value="L domain-like"/>
    <property type="match status" value="1"/>
</dbReference>
<reference evidence="8" key="1">
    <citation type="submission" date="2025-08" db="UniProtKB">
        <authorList>
            <consortium name="RefSeq"/>
        </authorList>
    </citation>
    <scope>IDENTIFICATION</scope>
</reference>
<proteinExistence type="predicted"/>
<evidence type="ECO:0000256" key="2">
    <source>
        <dbReference type="ARBA" id="ARBA00004370"/>
    </source>
</evidence>
<feature type="signal peptide" evidence="6">
    <location>
        <begin position="1"/>
        <end position="18"/>
    </location>
</feature>
<sequence length="291" mass="31264">MAPINFFLSLLLPCGITAASPHSQVHGNCIKTGKGQPFSASKQACGVTTKAFSSWTGHDCCNWRGVSCNNETGHVTKLDLQYPYYDPIHPIPPPNFIGSLANLDYLNLSNAEFSGILPHTFGNLSCFLRFLSLTPKLFDGVIPESMGNLGSLEKLDLSVNKFNGSIPESLSNLTNLDGGFPDSFGNLTLLQLLSASGGNNLSGNCSSGECRNGITGKLPESMGKLSSLWSLIYPRTTSLEHCQKENKDFSAFGKKYGSKNIAYGKNKLNGTVPENIGQLSKLEPTASLFTL</sequence>
<gene>
    <name evidence="8" type="primary">LOC120273889</name>
</gene>
<organism evidence="7 8">
    <name type="scientific">Dioscorea cayennensis subsp. rotundata</name>
    <name type="common">White Guinea yam</name>
    <name type="synonym">Dioscorea rotundata</name>
    <dbReference type="NCBI Taxonomy" id="55577"/>
    <lineage>
        <taxon>Eukaryota</taxon>
        <taxon>Viridiplantae</taxon>
        <taxon>Streptophyta</taxon>
        <taxon>Embryophyta</taxon>
        <taxon>Tracheophyta</taxon>
        <taxon>Spermatophyta</taxon>
        <taxon>Magnoliopsida</taxon>
        <taxon>Liliopsida</taxon>
        <taxon>Dioscoreales</taxon>
        <taxon>Dioscoreaceae</taxon>
        <taxon>Dioscorea</taxon>
    </lineage>
</organism>
<dbReference type="FunFam" id="3.80.10.10:FF:000400">
    <property type="entry name" value="Nuclear pore complex protein NUP107"/>
    <property type="match status" value="1"/>
</dbReference>
<dbReference type="PANTHER" id="PTHR48059:SF30">
    <property type="entry name" value="OS06G0587000 PROTEIN"/>
    <property type="match status" value="1"/>
</dbReference>
<evidence type="ECO:0000256" key="6">
    <source>
        <dbReference type="SAM" id="SignalP"/>
    </source>
</evidence>
<evidence type="ECO:0000313" key="8">
    <source>
        <dbReference type="RefSeq" id="XP_039136567.1"/>
    </source>
</evidence>
<dbReference type="PANTHER" id="PTHR48059">
    <property type="entry name" value="POLYGALACTURONASE INHIBITOR 1"/>
    <property type="match status" value="1"/>
</dbReference>
<dbReference type="Gene3D" id="3.80.10.10">
    <property type="entry name" value="Ribonuclease Inhibitor"/>
    <property type="match status" value="2"/>
</dbReference>
<dbReference type="RefSeq" id="XP_039136567.1">
    <property type="nucleotide sequence ID" value="XM_039280633.1"/>
</dbReference>
<accession>A0AB40C9S0</accession>
<evidence type="ECO:0000256" key="4">
    <source>
        <dbReference type="ARBA" id="ARBA00022737"/>
    </source>
</evidence>
<evidence type="ECO:0000256" key="3">
    <source>
        <dbReference type="ARBA" id="ARBA00022729"/>
    </source>
</evidence>
<protein>
    <submittedName>
        <fullName evidence="8">Probable LRR receptor-like serine/threonine-protein kinase At1g34110</fullName>
    </submittedName>
</protein>
<evidence type="ECO:0000256" key="5">
    <source>
        <dbReference type="ARBA" id="ARBA00023136"/>
    </source>
</evidence>
<name>A0AB40C9S0_DIOCR</name>
<dbReference type="InterPro" id="IPR032675">
    <property type="entry name" value="LRR_dom_sf"/>
</dbReference>
<evidence type="ECO:0000256" key="1">
    <source>
        <dbReference type="ARBA" id="ARBA00004196"/>
    </source>
</evidence>
<dbReference type="InterPro" id="IPR051848">
    <property type="entry name" value="PGIP"/>
</dbReference>
<keyword evidence="3 6" id="KW-0732">Signal</keyword>
<keyword evidence="7" id="KW-1185">Reference proteome</keyword>
<dbReference type="GeneID" id="120273889"/>
<evidence type="ECO:0000313" key="7">
    <source>
        <dbReference type="Proteomes" id="UP001515500"/>
    </source>
</evidence>
<keyword evidence="5" id="KW-0472">Membrane</keyword>
<dbReference type="InterPro" id="IPR001611">
    <property type="entry name" value="Leu-rich_rpt"/>
</dbReference>
<keyword evidence="4" id="KW-0677">Repeat</keyword>